<dbReference type="GO" id="GO:0051301">
    <property type="term" value="P:cell division"/>
    <property type="evidence" value="ECO:0007669"/>
    <property type="project" value="UniProtKB-KW"/>
</dbReference>
<proteinExistence type="predicted"/>
<keyword evidence="2" id="KW-0132">Cell division</keyword>
<reference evidence="2 3" key="1">
    <citation type="submission" date="2016-11" db="EMBL/GenBank/DDBJ databases">
        <authorList>
            <person name="Jaros S."/>
            <person name="Januszkiewicz K."/>
            <person name="Wedrychowicz H."/>
        </authorList>
    </citation>
    <scope>NUCLEOTIDE SEQUENCE [LARGE SCALE GENOMIC DNA]</scope>
    <source>
        <strain evidence="2 3">DSM 29589</strain>
    </source>
</reference>
<gene>
    <name evidence="2" type="ORF">SAMN05444398_10864</name>
</gene>
<organism evidence="2 3">
    <name type="scientific">Roseovarius pacificus</name>
    <dbReference type="NCBI Taxonomy" id="337701"/>
    <lineage>
        <taxon>Bacteria</taxon>
        <taxon>Pseudomonadati</taxon>
        <taxon>Pseudomonadota</taxon>
        <taxon>Alphaproteobacteria</taxon>
        <taxon>Rhodobacterales</taxon>
        <taxon>Roseobacteraceae</taxon>
        <taxon>Roseovarius</taxon>
    </lineage>
</organism>
<keyword evidence="2" id="KW-0131">Cell cycle</keyword>
<dbReference type="Gene3D" id="3.30.1150.10">
    <property type="match status" value="1"/>
</dbReference>
<sequence>MNTGQIISGAGHLALIGWALFGGAFRSEPLPFEVTEVTAISAEDYAALMDGPRAPDAVANIDTPEPPAEGEGTPELTSDADAAPDVSQPESAAASEPDSAPDVTDVAPPAEAEVSDDPPVLDPPQDDVAALIPEIAPRPQPRPAPRVAPEPVAPPEPDVQVDEVERQETAPDENAETVQEDTEASAPEEATTEIVTEAEENDVASAAPARSVRPRTRPARPEPEPEQEQETQTAARPQTDESAVNDALAEAMGQAGGEGQGAPQGPPLTAGEKDALRVAVQNCWNVGSLSSEALRTTVVVGVTMSEDARPVTSSIRMIDAMGGGGAAAKQAYEAARRAIIRCGAGGFDLPVEKYDHWRDIEMTFNPEKMRIK</sequence>
<feature type="compositionally biased region" description="Low complexity" evidence="1">
    <location>
        <begin position="184"/>
        <end position="195"/>
    </location>
</feature>
<evidence type="ECO:0000256" key="1">
    <source>
        <dbReference type="SAM" id="MobiDB-lite"/>
    </source>
</evidence>
<dbReference type="STRING" id="337701.SAMN05444398_10864"/>
<keyword evidence="3" id="KW-1185">Reference proteome</keyword>
<feature type="compositionally biased region" description="Pro residues" evidence="1">
    <location>
        <begin position="136"/>
        <end position="157"/>
    </location>
</feature>
<dbReference type="EMBL" id="FRBR01000008">
    <property type="protein sequence ID" value="SHL98478.1"/>
    <property type="molecule type" value="Genomic_DNA"/>
</dbReference>
<feature type="compositionally biased region" description="Low complexity" evidence="1">
    <location>
        <begin position="89"/>
        <end position="102"/>
    </location>
</feature>
<feature type="compositionally biased region" description="Acidic residues" evidence="1">
    <location>
        <begin position="170"/>
        <end position="183"/>
    </location>
</feature>
<evidence type="ECO:0000313" key="3">
    <source>
        <dbReference type="Proteomes" id="UP000183974"/>
    </source>
</evidence>
<accession>A0A1M7F3Z4</accession>
<name>A0A1M7F3Z4_9RHOB</name>
<evidence type="ECO:0000313" key="2">
    <source>
        <dbReference type="EMBL" id="SHL98478.1"/>
    </source>
</evidence>
<feature type="region of interest" description="Disordered" evidence="1">
    <location>
        <begin position="54"/>
        <end position="242"/>
    </location>
</feature>
<dbReference type="Proteomes" id="UP000183974">
    <property type="component" value="Unassembled WGS sequence"/>
</dbReference>
<protein>
    <submittedName>
        <fullName evidence="2">Cell division and transport-associated protein TolA</fullName>
    </submittedName>
</protein>
<dbReference type="OrthoDB" id="7161229at2"/>
<dbReference type="RefSeq" id="WP_073035460.1">
    <property type="nucleotide sequence ID" value="NZ_BMLR01000009.1"/>
</dbReference>
<feature type="compositionally biased region" description="Low complexity" evidence="1">
    <location>
        <begin position="126"/>
        <end position="135"/>
    </location>
</feature>
<dbReference type="AlphaFoldDB" id="A0A1M7F3Z4"/>